<sequence length="126" mass="14793">MITHHKAESYEECLELLNKLKDEKNIVLYFSGALNEKGENWCPDCRAAEPIVEEVLKENEHKTFHFVHVNVGSREEWKNPNCPFRKNEEFKLTSIPTLMMWKSVERLNDAECQDKENIAMILEAIN</sequence>
<dbReference type="PROSITE" id="PS50064">
    <property type="entry name" value="ZF_PARP_2"/>
    <property type="match status" value="1"/>
</dbReference>
<dbReference type="GO" id="GO:0008270">
    <property type="term" value="F:zinc ion binding"/>
    <property type="evidence" value="ECO:0007669"/>
    <property type="project" value="InterPro"/>
</dbReference>
<gene>
    <name evidence="6" type="ORF">PYX00_005085</name>
</gene>
<name>A0AAW2HPU5_9NEOP</name>
<feature type="domain" description="PARP-type" evidence="5">
    <location>
        <begin position="30"/>
        <end position="126"/>
    </location>
</feature>
<comment type="caution">
    <text evidence="6">The sequence shown here is derived from an EMBL/GenBank/DDBJ whole genome shotgun (WGS) entry which is preliminary data.</text>
</comment>
<dbReference type="SUPFAM" id="SSF52833">
    <property type="entry name" value="Thioredoxin-like"/>
    <property type="match status" value="1"/>
</dbReference>
<organism evidence="6">
    <name type="scientific">Menopon gallinae</name>
    <name type="common">poultry shaft louse</name>
    <dbReference type="NCBI Taxonomy" id="328185"/>
    <lineage>
        <taxon>Eukaryota</taxon>
        <taxon>Metazoa</taxon>
        <taxon>Ecdysozoa</taxon>
        <taxon>Arthropoda</taxon>
        <taxon>Hexapoda</taxon>
        <taxon>Insecta</taxon>
        <taxon>Pterygota</taxon>
        <taxon>Neoptera</taxon>
        <taxon>Paraneoptera</taxon>
        <taxon>Psocodea</taxon>
        <taxon>Troctomorpha</taxon>
        <taxon>Phthiraptera</taxon>
        <taxon>Amblycera</taxon>
        <taxon>Menoponidae</taxon>
        <taxon>Menopon</taxon>
    </lineage>
</organism>
<dbReference type="InterPro" id="IPR010357">
    <property type="entry name" value="TXNDC17_dom"/>
</dbReference>
<protein>
    <recommendedName>
        <fullName evidence="2">Thioredoxin domain-containing protein 17</fullName>
    </recommendedName>
</protein>
<dbReference type="InterPro" id="IPR036249">
    <property type="entry name" value="Thioredoxin-like_sf"/>
</dbReference>
<accession>A0AAW2HPU5</accession>
<dbReference type="AlphaFoldDB" id="A0AAW2HPU5"/>
<keyword evidence="4" id="KW-0862">Zinc</keyword>
<evidence type="ECO:0000256" key="3">
    <source>
        <dbReference type="ARBA" id="ARBA00022723"/>
    </source>
</evidence>
<dbReference type="PANTHER" id="PTHR12452">
    <property type="entry name" value="42-9-9 PROTEIN-RELATED"/>
    <property type="match status" value="1"/>
</dbReference>
<evidence type="ECO:0000256" key="4">
    <source>
        <dbReference type="ARBA" id="ARBA00022833"/>
    </source>
</evidence>
<dbReference type="GO" id="GO:0047134">
    <property type="term" value="F:protein-disulfide reductase [NAD(P)H] activity"/>
    <property type="evidence" value="ECO:0007669"/>
    <property type="project" value="InterPro"/>
</dbReference>
<proteinExistence type="inferred from homology"/>
<dbReference type="InterPro" id="IPR001510">
    <property type="entry name" value="Znf_PARP"/>
</dbReference>
<evidence type="ECO:0000259" key="5">
    <source>
        <dbReference type="PROSITE" id="PS50064"/>
    </source>
</evidence>
<keyword evidence="3" id="KW-0479">Metal-binding</keyword>
<dbReference type="Pfam" id="PF06110">
    <property type="entry name" value="TXD17-like_Trx"/>
    <property type="match status" value="1"/>
</dbReference>
<comment type="similarity">
    <text evidence="1">Belongs to the thioredoxin family.</text>
</comment>
<dbReference type="EMBL" id="JARGDH010000003">
    <property type="protein sequence ID" value="KAL0271939.1"/>
    <property type="molecule type" value="Genomic_DNA"/>
</dbReference>
<dbReference type="Gene3D" id="3.40.30.10">
    <property type="entry name" value="Glutaredoxin"/>
    <property type="match status" value="1"/>
</dbReference>
<dbReference type="PANTHER" id="PTHR12452:SF0">
    <property type="entry name" value="THIOREDOXIN DOMAIN-CONTAINING PROTEIN 17"/>
    <property type="match status" value="1"/>
</dbReference>
<dbReference type="GO" id="GO:0003677">
    <property type="term" value="F:DNA binding"/>
    <property type="evidence" value="ECO:0007669"/>
    <property type="project" value="InterPro"/>
</dbReference>
<reference evidence="6" key="1">
    <citation type="journal article" date="2024" name="Gigascience">
        <title>Chromosome-level genome of the poultry shaft louse Menopon gallinae provides insight into the host-switching and adaptive evolution of parasitic lice.</title>
        <authorList>
            <person name="Xu Y."/>
            <person name="Ma L."/>
            <person name="Liu S."/>
            <person name="Liang Y."/>
            <person name="Liu Q."/>
            <person name="He Z."/>
            <person name="Tian L."/>
            <person name="Duan Y."/>
            <person name="Cai W."/>
            <person name="Li H."/>
            <person name="Song F."/>
        </authorList>
    </citation>
    <scope>NUCLEOTIDE SEQUENCE</scope>
    <source>
        <strain evidence="6">Cailab_2023a</strain>
    </source>
</reference>
<dbReference type="InterPro" id="IPR045108">
    <property type="entry name" value="TXNDC17-like"/>
</dbReference>
<dbReference type="GO" id="GO:0005829">
    <property type="term" value="C:cytosol"/>
    <property type="evidence" value="ECO:0007669"/>
    <property type="project" value="TreeGrafter"/>
</dbReference>
<evidence type="ECO:0000256" key="1">
    <source>
        <dbReference type="ARBA" id="ARBA00008987"/>
    </source>
</evidence>
<evidence type="ECO:0000256" key="2">
    <source>
        <dbReference type="ARBA" id="ARBA00016949"/>
    </source>
</evidence>
<evidence type="ECO:0000313" key="6">
    <source>
        <dbReference type="EMBL" id="KAL0271939.1"/>
    </source>
</evidence>